<reference evidence="1 2" key="1">
    <citation type="submission" date="2018-04" db="EMBL/GenBank/DDBJ databases">
        <title>Cupriavidus necator CR12 genome sequencing and assembly.</title>
        <authorList>
            <person name="Ben Fekih I."/>
            <person name="Mazhar H.S."/>
            <person name="Bello S.K."/>
            <person name="Rensing C."/>
        </authorList>
    </citation>
    <scope>NUCLEOTIDE SEQUENCE [LARGE SCALE GENOMIC DNA]</scope>
    <source>
        <strain evidence="1 2">CR12</strain>
    </source>
</reference>
<dbReference type="Proteomes" id="UP000253501">
    <property type="component" value="Unassembled WGS sequence"/>
</dbReference>
<gene>
    <name evidence="1" type="ORF">DDK22_03050</name>
</gene>
<proteinExistence type="predicted"/>
<protein>
    <submittedName>
        <fullName evidence="1">DUF2827 family protein</fullName>
    </submittedName>
</protein>
<comment type="caution">
    <text evidence="1">The sequence shown here is derived from an EMBL/GenBank/DDBJ whole genome shotgun (WGS) entry which is preliminary data.</text>
</comment>
<evidence type="ECO:0000313" key="1">
    <source>
        <dbReference type="EMBL" id="RCJ09951.1"/>
    </source>
</evidence>
<organism evidence="1 2">
    <name type="scientific">Cupriavidus necator</name>
    <name type="common">Alcaligenes eutrophus</name>
    <name type="synonym">Ralstonia eutropha</name>
    <dbReference type="NCBI Taxonomy" id="106590"/>
    <lineage>
        <taxon>Bacteria</taxon>
        <taxon>Pseudomonadati</taxon>
        <taxon>Pseudomonadota</taxon>
        <taxon>Betaproteobacteria</taxon>
        <taxon>Burkholderiales</taxon>
        <taxon>Burkholderiaceae</taxon>
        <taxon>Cupriavidus</taxon>
    </lineage>
</organism>
<evidence type="ECO:0000313" key="2">
    <source>
        <dbReference type="Proteomes" id="UP000253501"/>
    </source>
</evidence>
<sequence>MLAGFGYQYASFDAQDGARALREAVRHHDARLEEYEQACQALLDGVSIRNAGNVAAYDALLRAICGSAGSAAAVV</sequence>
<dbReference type="InterPro" id="IPR021234">
    <property type="entry name" value="DUF2827"/>
</dbReference>
<dbReference type="AlphaFoldDB" id="A0A367PPV1"/>
<name>A0A367PPV1_CUPNE</name>
<dbReference type="Pfam" id="PF10933">
    <property type="entry name" value="DUF2827"/>
    <property type="match status" value="1"/>
</dbReference>
<dbReference type="EMBL" id="QDHA01000007">
    <property type="protein sequence ID" value="RCJ09951.1"/>
    <property type="molecule type" value="Genomic_DNA"/>
</dbReference>
<accession>A0A367PPV1</accession>